<dbReference type="PANTHER" id="PTHR48050">
    <property type="entry name" value="STEROL 3-BETA-GLUCOSYLTRANSFERASE"/>
    <property type="match status" value="1"/>
</dbReference>
<dbReference type="AlphaFoldDB" id="A0A1A8TW37"/>
<keyword evidence="2" id="KW-1185">Reference proteome</keyword>
<sequence length="101" mass="10926">MAILPQIQAIKDGVACFISLQPFWAQRLETFGVAPVTLPRETLTSSALTKVITVAASTEIRERALTVATIMQNENGVDTAIKALRSFGLSPARLGRIDKDN</sequence>
<protein>
    <submittedName>
        <fullName evidence="1">Uncharacterized protein</fullName>
    </submittedName>
</protein>
<evidence type="ECO:0000313" key="1">
    <source>
        <dbReference type="EMBL" id="SBS37703.1"/>
    </source>
</evidence>
<dbReference type="PANTHER" id="PTHR48050:SF11">
    <property type="entry name" value="GLYCOSYLTRANSFERASE"/>
    <property type="match status" value="1"/>
</dbReference>
<dbReference type="SUPFAM" id="SSF53756">
    <property type="entry name" value="UDP-Glycosyltransferase/glycogen phosphorylase"/>
    <property type="match status" value="1"/>
</dbReference>
<organism evidence="1 2">
    <name type="scientific">Marinomonas spartinae</name>
    <dbReference type="NCBI Taxonomy" id="1792290"/>
    <lineage>
        <taxon>Bacteria</taxon>
        <taxon>Pseudomonadati</taxon>
        <taxon>Pseudomonadota</taxon>
        <taxon>Gammaproteobacteria</taxon>
        <taxon>Oceanospirillales</taxon>
        <taxon>Oceanospirillaceae</taxon>
        <taxon>Marinomonas</taxon>
    </lineage>
</organism>
<name>A0A1A8TW37_9GAMM</name>
<gene>
    <name evidence="1" type="ORF">MSP8886_04231</name>
</gene>
<reference evidence="1 2" key="1">
    <citation type="submission" date="2016-06" db="EMBL/GenBank/DDBJ databases">
        <authorList>
            <person name="Kjaerup R.B."/>
            <person name="Dalgaard T.S."/>
            <person name="Juul-Madsen H.R."/>
        </authorList>
    </citation>
    <scope>NUCLEOTIDE SEQUENCE [LARGE SCALE GENOMIC DNA]</scope>
    <source>
        <strain evidence="1 2">CECT 8886</strain>
    </source>
</reference>
<dbReference type="RefSeq" id="WP_067020793.1">
    <property type="nucleotide sequence ID" value="NZ_FLOB01000021.1"/>
</dbReference>
<proteinExistence type="predicted"/>
<dbReference type="EMBL" id="FLOB01000021">
    <property type="protein sequence ID" value="SBS37703.1"/>
    <property type="molecule type" value="Genomic_DNA"/>
</dbReference>
<dbReference type="Proteomes" id="UP000092544">
    <property type="component" value="Unassembled WGS sequence"/>
</dbReference>
<dbReference type="InterPro" id="IPR050426">
    <property type="entry name" value="Glycosyltransferase_28"/>
</dbReference>
<evidence type="ECO:0000313" key="2">
    <source>
        <dbReference type="Proteomes" id="UP000092544"/>
    </source>
</evidence>
<dbReference type="STRING" id="1792290.MSP8886_04231"/>
<accession>A0A1A8TW37</accession>
<dbReference type="Gene3D" id="3.40.50.2000">
    <property type="entry name" value="Glycogen Phosphorylase B"/>
    <property type="match status" value="1"/>
</dbReference>